<dbReference type="NCBIfam" id="TIGR01007">
    <property type="entry name" value="eps_fam"/>
    <property type="match status" value="1"/>
</dbReference>
<keyword evidence="5" id="KW-0418">Kinase</keyword>
<evidence type="ECO:0000256" key="10">
    <source>
        <dbReference type="SAM" id="Phobius"/>
    </source>
</evidence>
<dbReference type="InterPro" id="IPR027417">
    <property type="entry name" value="P-loop_NTPase"/>
</dbReference>
<keyword evidence="7" id="KW-0829">Tyrosine-protein kinase</keyword>
<protein>
    <recommendedName>
        <fullName evidence="2">non-specific protein-tyrosine kinase</fullName>
        <ecNumber evidence="2">2.7.10.2</ecNumber>
    </recommendedName>
</protein>
<comment type="similarity">
    <text evidence="1">Belongs to the CpsD/CapB family.</text>
</comment>
<keyword evidence="10" id="KW-0472">Membrane</keyword>
<reference evidence="14" key="1">
    <citation type="journal article" date="2019" name="Int. J. Syst. Evol. Microbiol.">
        <title>The Global Catalogue of Microorganisms (GCM) 10K type strain sequencing project: providing services to taxonomists for standard genome sequencing and annotation.</title>
        <authorList>
            <consortium name="The Broad Institute Genomics Platform"/>
            <consortium name="The Broad Institute Genome Sequencing Center for Infectious Disease"/>
            <person name="Wu L."/>
            <person name="Ma J."/>
        </authorList>
    </citation>
    <scope>NUCLEOTIDE SEQUENCE [LARGE SCALE GENOMIC DNA]</scope>
    <source>
        <strain evidence="14">CGMCC 1.19062</strain>
    </source>
</reference>
<evidence type="ECO:0000313" key="13">
    <source>
        <dbReference type="EMBL" id="MFD2264718.1"/>
    </source>
</evidence>
<dbReference type="Gene3D" id="3.40.50.300">
    <property type="entry name" value="P-loop containing nucleotide triphosphate hydrolases"/>
    <property type="match status" value="1"/>
</dbReference>
<dbReference type="PANTHER" id="PTHR32309">
    <property type="entry name" value="TYROSINE-PROTEIN KINASE"/>
    <property type="match status" value="1"/>
</dbReference>
<name>A0ABW5DUB8_9PROT</name>
<comment type="caution">
    <text evidence="13">The sequence shown here is derived from an EMBL/GenBank/DDBJ whole genome shotgun (WGS) entry which is preliminary data.</text>
</comment>
<feature type="domain" description="Tyrosine-protein kinase G-rich" evidence="12">
    <location>
        <begin position="407"/>
        <end position="478"/>
    </location>
</feature>
<gene>
    <name evidence="13" type="ORF">ACFSM5_17570</name>
</gene>
<evidence type="ECO:0000256" key="7">
    <source>
        <dbReference type="ARBA" id="ARBA00023137"/>
    </source>
</evidence>
<dbReference type="CDD" id="cd05387">
    <property type="entry name" value="BY-kinase"/>
    <property type="match status" value="1"/>
</dbReference>
<evidence type="ECO:0000259" key="11">
    <source>
        <dbReference type="Pfam" id="PF13614"/>
    </source>
</evidence>
<dbReference type="InterPro" id="IPR025669">
    <property type="entry name" value="AAA_dom"/>
</dbReference>
<evidence type="ECO:0000256" key="1">
    <source>
        <dbReference type="ARBA" id="ARBA00007316"/>
    </source>
</evidence>
<dbReference type="EMBL" id="JBHUIP010000014">
    <property type="protein sequence ID" value="MFD2264718.1"/>
    <property type="molecule type" value="Genomic_DNA"/>
</dbReference>
<evidence type="ECO:0000256" key="2">
    <source>
        <dbReference type="ARBA" id="ARBA00011903"/>
    </source>
</evidence>
<dbReference type="Proteomes" id="UP001597295">
    <property type="component" value="Unassembled WGS sequence"/>
</dbReference>
<organism evidence="13 14">
    <name type="scientific">Lacibacterium aquatile</name>
    <dbReference type="NCBI Taxonomy" id="1168082"/>
    <lineage>
        <taxon>Bacteria</taxon>
        <taxon>Pseudomonadati</taxon>
        <taxon>Pseudomonadota</taxon>
        <taxon>Alphaproteobacteria</taxon>
        <taxon>Rhodospirillales</taxon>
        <taxon>Rhodospirillaceae</taxon>
    </lineage>
</organism>
<evidence type="ECO:0000256" key="4">
    <source>
        <dbReference type="ARBA" id="ARBA00022741"/>
    </source>
</evidence>
<keyword evidence="10" id="KW-0812">Transmembrane</keyword>
<dbReference type="Pfam" id="PF13807">
    <property type="entry name" value="GNVR"/>
    <property type="match status" value="1"/>
</dbReference>
<dbReference type="RefSeq" id="WP_379877836.1">
    <property type="nucleotide sequence ID" value="NZ_JBHUIP010000014.1"/>
</dbReference>
<proteinExistence type="inferred from homology"/>
<dbReference type="PANTHER" id="PTHR32309:SF13">
    <property type="entry name" value="FERRIC ENTEROBACTIN TRANSPORT PROTEIN FEPE"/>
    <property type="match status" value="1"/>
</dbReference>
<dbReference type="EC" id="2.7.10.2" evidence="2"/>
<keyword evidence="14" id="KW-1185">Reference proteome</keyword>
<evidence type="ECO:0000256" key="6">
    <source>
        <dbReference type="ARBA" id="ARBA00022840"/>
    </source>
</evidence>
<evidence type="ECO:0000256" key="3">
    <source>
        <dbReference type="ARBA" id="ARBA00022679"/>
    </source>
</evidence>
<evidence type="ECO:0000256" key="8">
    <source>
        <dbReference type="ARBA" id="ARBA00051245"/>
    </source>
</evidence>
<evidence type="ECO:0000259" key="12">
    <source>
        <dbReference type="Pfam" id="PF13807"/>
    </source>
</evidence>
<keyword evidence="4" id="KW-0547">Nucleotide-binding</keyword>
<dbReference type="InterPro" id="IPR050445">
    <property type="entry name" value="Bact_polysacc_biosynth/exp"/>
</dbReference>
<comment type="catalytic activity">
    <reaction evidence="8">
        <text>L-tyrosyl-[protein] + ATP = O-phospho-L-tyrosyl-[protein] + ADP + H(+)</text>
        <dbReference type="Rhea" id="RHEA:10596"/>
        <dbReference type="Rhea" id="RHEA-COMP:10136"/>
        <dbReference type="Rhea" id="RHEA-COMP:20101"/>
        <dbReference type="ChEBI" id="CHEBI:15378"/>
        <dbReference type="ChEBI" id="CHEBI:30616"/>
        <dbReference type="ChEBI" id="CHEBI:46858"/>
        <dbReference type="ChEBI" id="CHEBI:61978"/>
        <dbReference type="ChEBI" id="CHEBI:456216"/>
        <dbReference type="EC" id="2.7.10.2"/>
    </reaction>
</comment>
<evidence type="ECO:0000313" key="14">
    <source>
        <dbReference type="Proteomes" id="UP001597295"/>
    </source>
</evidence>
<keyword evidence="10" id="KW-1133">Transmembrane helix</keyword>
<feature type="domain" description="AAA" evidence="11">
    <location>
        <begin position="561"/>
        <end position="689"/>
    </location>
</feature>
<accession>A0ABW5DUB8</accession>
<evidence type="ECO:0000256" key="9">
    <source>
        <dbReference type="SAM" id="Coils"/>
    </source>
</evidence>
<dbReference type="InterPro" id="IPR005702">
    <property type="entry name" value="Wzc-like_C"/>
</dbReference>
<evidence type="ECO:0000256" key="5">
    <source>
        <dbReference type="ARBA" id="ARBA00022777"/>
    </source>
</evidence>
<feature type="transmembrane region" description="Helical" evidence="10">
    <location>
        <begin position="33"/>
        <end position="50"/>
    </location>
</feature>
<dbReference type="SUPFAM" id="SSF52540">
    <property type="entry name" value="P-loop containing nucleoside triphosphate hydrolases"/>
    <property type="match status" value="1"/>
</dbReference>
<keyword evidence="9" id="KW-0175">Coiled coil</keyword>
<dbReference type="Pfam" id="PF13614">
    <property type="entry name" value="AAA_31"/>
    <property type="match status" value="1"/>
</dbReference>
<keyword evidence="6" id="KW-0067">ATP-binding</keyword>
<keyword evidence="3 13" id="KW-0808">Transferase</keyword>
<sequence>MAQEEAVKAPSARTDQIADKVRWARGVLWRGKGLLLAVLLLLLVPTFVYLQQVRPQFTAGAEILIEAPDGADTLLDRNSLGRARLSDASILTESQVLASTPLVRRVIEKLQLAQDPEFNARLRKPTGFDQTIQWLNPVSWLPEEWRASTADQANLSPDARAEVEQARITGVFLSRLTVRPQRRSFVIEVTFVSESREKATRIVNTLAELYVLDRLEAGFDETRRITSWLGERLEGLRRDVSAAEAAAEAYRAANGLRRTNERQGTISDQQLTELNSRLVLGRADMAQKQARLEQVRALARGRGNVETAYDVLQSPLIQRLREQEVSLQREMSEALKTYGDRHPRLIALRADVQEMHARIAQEIEKIAASIANELEVSATGVRTLERSIGDLRRVSDSAGGAEIRLRELERDADTSRQLYESFLARFKRDAEQERIQRANARVLSPATVPTAPSYPRKPSILIGVFLLALALGTGLLFLLEKLDRAVRSSDEAEDLTGLPVFAAIPLRRQKGDQTIEDEVVQRPRSALADAFRTLRTGLVLSADSVADAKVVMITSSVPEEGKSFTALSLARLFAKSGEKVLLIDGDLHRPRLHQSLKLAGEIGLIQVLGMGVPFDQTVVRDNVGELDFLPAGKAPAAQQAEMFNDQAMPKLLTELRERYDRIILDAPPALAVADTRLLGCMADRVLYMIRWNKTPRDAVRAGIKLLRESRAPLVGVALSKVDPRKHARYGYGDYGQHYGRYGAYYAD</sequence>
<dbReference type="InterPro" id="IPR032807">
    <property type="entry name" value="GNVR"/>
</dbReference>
<feature type="transmembrane region" description="Helical" evidence="10">
    <location>
        <begin position="460"/>
        <end position="479"/>
    </location>
</feature>
<feature type="coiled-coil region" evidence="9">
    <location>
        <begin position="391"/>
        <end position="425"/>
    </location>
</feature>
<dbReference type="GO" id="GO:0004715">
    <property type="term" value="F:non-membrane spanning protein tyrosine kinase activity"/>
    <property type="evidence" value="ECO:0007669"/>
    <property type="project" value="UniProtKB-EC"/>
</dbReference>